<gene>
    <name evidence="2" type="ORF">HYN46_10750</name>
</gene>
<dbReference type="Pfam" id="PF01935">
    <property type="entry name" value="DUF87"/>
    <property type="match status" value="1"/>
</dbReference>
<evidence type="ECO:0000313" key="2">
    <source>
        <dbReference type="EMBL" id="AXI03275.1"/>
    </source>
</evidence>
<dbReference type="InterPro" id="IPR008571">
    <property type="entry name" value="HerA-like"/>
</dbReference>
<proteinExistence type="predicted"/>
<dbReference type="EMBL" id="CP031222">
    <property type="protein sequence ID" value="AXI03275.1"/>
    <property type="molecule type" value="Genomic_DNA"/>
</dbReference>
<dbReference type="GO" id="GO:0005524">
    <property type="term" value="F:ATP binding"/>
    <property type="evidence" value="ECO:0007669"/>
    <property type="project" value="UniProtKB-KW"/>
</dbReference>
<sequence>MSKVPEITAEVIAVFPDRVKISVDDIAAFSDGKSIKVGSYLRITDTEDCALIAIIENFCIEVTSNFERRHIIEALPLGIIKEGRFIRGGDTLTIPPTGVAPATEDDIRMIFADSVAPEKKFEFCSLVSNSSIPVPVDGNRFFNKHIAVVGSTGSGKSHTITKIIQNAVAAKAGNFSLNNSHVVIFDIHSEYKTAFPNANFLDVASLHLPYWLLNSEELEEVLLDTGERDNYNQSSVFRNLITENKRMHNPGMTSVFYDSPLKFNIHQVLNALYNIKNETINAKNEMRYMIVDPSYSLLADGKTDTSHGLQLTTEERLNKYFESRLEFHPTKSQNITNGSYADKTLDKFFTRFESKVAQQRLDFLFGSAADAATLESTLMTLMGYGETNSNVTIIDLSGVPFEVLSITVSLISRIVFEYGYHYKVLRSAAGETVNTDAPILLVYEEAHKYVPNSDLARFRASKLSIERIAKEGRKYGVTLLLSSQRPSEISETIFSQCSNFLAMRLTNSNDQRYVSRLLPDTLGNLCEKLPTLGAGEALLIGEAVVMPSLVQIATCFPVPSSNDIPYFELWKEEWKNVHFEAIKKAWLKI</sequence>
<keyword evidence="2" id="KW-0067">ATP-binding</keyword>
<feature type="domain" description="Helicase HerA central" evidence="1">
    <location>
        <begin position="124"/>
        <end position="414"/>
    </location>
</feature>
<dbReference type="Proteomes" id="UP000253940">
    <property type="component" value="Chromosome"/>
</dbReference>
<dbReference type="KEGG" id="mbah:HYN46_10750"/>
<evidence type="ECO:0000259" key="1">
    <source>
        <dbReference type="Pfam" id="PF01935"/>
    </source>
</evidence>
<name>A0A345P7L6_9GAMM</name>
<dbReference type="PANTHER" id="PTHR42957">
    <property type="entry name" value="HELICASE MJ1565-RELATED"/>
    <property type="match status" value="1"/>
</dbReference>
<organism evidence="2 3">
    <name type="scientific">Aquirhabdus parva</name>
    <dbReference type="NCBI Taxonomy" id="2283318"/>
    <lineage>
        <taxon>Bacteria</taxon>
        <taxon>Pseudomonadati</taxon>
        <taxon>Pseudomonadota</taxon>
        <taxon>Gammaproteobacteria</taxon>
        <taxon>Moraxellales</taxon>
        <taxon>Moraxellaceae</taxon>
        <taxon>Aquirhabdus</taxon>
    </lineage>
</organism>
<dbReference type="InterPro" id="IPR002789">
    <property type="entry name" value="HerA_central"/>
</dbReference>
<dbReference type="AlphaFoldDB" id="A0A345P7L6"/>
<dbReference type="NCBIfam" id="NF042944">
    <property type="entry name" value="HerA_antiphage_2"/>
    <property type="match status" value="1"/>
</dbReference>
<accession>A0A345P7L6</accession>
<dbReference type="PANTHER" id="PTHR42957:SF1">
    <property type="entry name" value="HELICASE MJ1565-RELATED"/>
    <property type="match status" value="1"/>
</dbReference>
<dbReference type="InterPro" id="IPR027417">
    <property type="entry name" value="P-loop_NTPase"/>
</dbReference>
<keyword evidence="2" id="KW-0547">Nucleotide-binding</keyword>
<dbReference type="RefSeq" id="WP_114899384.1">
    <property type="nucleotide sequence ID" value="NZ_CP031222.1"/>
</dbReference>
<keyword evidence="3" id="KW-1185">Reference proteome</keyword>
<reference evidence="2 3" key="1">
    <citation type="submission" date="2018-07" db="EMBL/GenBank/DDBJ databases">
        <title>Genome sequencing of Moraxellaceae gen. HYN0046.</title>
        <authorList>
            <person name="Kim M."/>
            <person name="Yi H."/>
        </authorList>
    </citation>
    <scope>NUCLEOTIDE SEQUENCE [LARGE SCALE GENOMIC DNA]</scope>
    <source>
        <strain evidence="2 3">HYN0046</strain>
    </source>
</reference>
<protein>
    <submittedName>
        <fullName evidence="2">ATP-binding protein</fullName>
    </submittedName>
</protein>
<dbReference type="Gene3D" id="3.40.50.300">
    <property type="entry name" value="P-loop containing nucleotide triphosphate hydrolases"/>
    <property type="match status" value="2"/>
</dbReference>
<dbReference type="OrthoDB" id="9806951at2"/>
<dbReference type="SUPFAM" id="SSF52540">
    <property type="entry name" value="P-loop containing nucleoside triphosphate hydrolases"/>
    <property type="match status" value="1"/>
</dbReference>
<evidence type="ECO:0000313" key="3">
    <source>
        <dbReference type="Proteomes" id="UP000253940"/>
    </source>
</evidence>